<evidence type="ECO:0000256" key="2">
    <source>
        <dbReference type="ARBA" id="ARBA00011233"/>
    </source>
</evidence>
<dbReference type="GO" id="GO:0015288">
    <property type="term" value="F:porin activity"/>
    <property type="evidence" value="ECO:0007669"/>
    <property type="project" value="UniProtKB-KW"/>
</dbReference>
<dbReference type="GO" id="GO:0046930">
    <property type="term" value="C:pore complex"/>
    <property type="evidence" value="ECO:0007669"/>
    <property type="project" value="UniProtKB-KW"/>
</dbReference>
<dbReference type="OrthoDB" id="6975458at2"/>
<feature type="domain" description="Porin" evidence="12">
    <location>
        <begin position="8"/>
        <end position="355"/>
    </location>
</feature>
<evidence type="ECO:0000256" key="10">
    <source>
        <dbReference type="ARBA" id="ARBA00023237"/>
    </source>
</evidence>
<keyword evidence="3" id="KW-0813">Transport</keyword>
<comment type="subcellular location">
    <subcellularLocation>
        <location evidence="1">Cell outer membrane</location>
        <topology evidence="1">Multi-pass membrane protein</topology>
    </subcellularLocation>
</comment>
<dbReference type="PANTHER" id="PTHR34501">
    <property type="entry name" value="PROTEIN YDDL-RELATED"/>
    <property type="match status" value="1"/>
</dbReference>
<dbReference type="PRINTS" id="PR00184">
    <property type="entry name" value="NEISSPPORIN"/>
</dbReference>
<dbReference type="GO" id="GO:0009279">
    <property type="term" value="C:cell outer membrane"/>
    <property type="evidence" value="ECO:0007669"/>
    <property type="project" value="UniProtKB-SubCell"/>
</dbReference>
<dbReference type="Gene3D" id="2.40.160.10">
    <property type="entry name" value="Porin"/>
    <property type="match status" value="1"/>
</dbReference>
<dbReference type="InterPro" id="IPR023614">
    <property type="entry name" value="Porin_dom_sf"/>
</dbReference>
<keyword evidence="13" id="KW-0614">Plasmid</keyword>
<evidence type="ECO:0000256" key="8">
    <source>
        <dbReference type="ARBA" id="ARBA00023114"/>
    </source>
</evidence>
<dbReference type="SUPFAM" id="SSF56935">
    <property type="entry name" value="Porins"/>
    <property type="match status" value="1"/>
</dbReference>
<comment type="subunit">
    <text evidence="2">Homotrimer.</text>
</comment>
<evidence type="ECO:0000256" key="7">
    <source>
        <dbReference type="ARBA" id="ARBA00023065"/>
    </source>
</evidence>
<keyword evidence="9" id="KW-0472">Membrane</keyword>
<sequence length="392" mass="41330" precursor="true">MKKTLIAGAALATLAGAVQAQSSVTLYGLIDTGLTYTNSQITGTGAGGHSNWQMTSGGVQYSRWGLRGAEDLGGGLRAIFTLENGFNVNNGQLSSSNRIFNRLAYVGVSSRDFGSLTLGRQTDDMVDFLAPLSLTGTQYGGTHFAHPFDVDNLNDSFQINNSVKYQSPDFAGFKLGALYGFSNQAGGFANNRAYSVGMSYMWGPLNFGAGYLHLNNSARTPAQLNTNGAVTDTLGASVSGLLTPTAVPLGALASRQQTWGGGVNYAFGPLVAGFVYTQTNLTELFLTGFNTHFQNYEGNVRFALTPAVMLAAAYTYSRAGGNAGGGAPHWNQVSALANYAFSKRTDVYIQSTYQSVSARAGNPLGVAWINGVSSPASTSNQVEATVGLRHRF</sequence>
<dbReference type="InterPro" id="IPR001702">
    <property type="entry name" value="Porin_Gram-ve"/>
</dbReference>
<dbReference type="InterPro" id="IPR033900">
    <property type="entry name" value="Gram_neg_porin_domain"/>
</dbReference>
<evidence type="ECO:0000256" key="1">
    <source>
        <dbReference type="ARBA" id="ARBA00004571"/>
    </source>
</evidence>
<reference evidence="13" key="1">
    <citation type="submission" date="2008-04" db="EMBL/GenBank/DDBJ databases">
        <title>Complete sequence of plasmid1 of Burkholderia phymatum STM815.</title>
        <authorList>
            <consortium name="US DOE Joint Genome Institute"/>
            <person name="Copeland A."/>
            <person name="Lucas S."/>
            <person name="Lapidus A."/>
            <person name="Glavina del Rio T."/>
            <person name="Bruce D."/>
            <person name="Goodwin L."/>
            <person name="Dalin E."/>
            <person name="Tice H."/>
            <person name="Pitluck S."/>
            <person name="Chain P."/>
            <person name="Malfatti S."/>
            <person name="Shin M."/>
            <person name="Vergez L."/>
            <person name="Schmutz J."/>
            <person name="Larimer F."/>
            <person name="Land M."/>
            <person name="Hauser L."/>
            <person name="Kyrpides N."/>
            <person name="Mikhailova N."/>
            <person name="Bacher J."/>
            <person name="Blanchard J."/>
            <person name="Cohan F."/>
            <person name="James E."/>
            <person name="Lawrence J."/>
            <person name="Lizotte-Waniewski M."/>
            <person name="Moulin L."/>
            <person name="Rainey P."/>
            <person name="Riley M."/>
            <person name="Souza V."/>
            <person name="Wertz J."/>
            <person name="Young P."/>
        </authorList>
    </citation>
    <scope>NUCLEOTIDE SEQUENCE</scope>
    <source>
        <strain evidence="13">STM815</strain>
        <plasmid evidence="13">pBPHY01</plasmid>
    </source>
</reference>
<keyword evidence="14" id="KW-1185">Reference proteome</keyword>
<dbReference type="KEGG" id="bph:Bphy_6291"/>
<accession>B2JWJ8</accession>
<keyword evidence="5" id="KW-0812">Transmembrane</keyword>
<evidence type="ECO:0000256" key="6">
    <source>
        <dbReference type="ARBA" id="ARBA00022729"/>
    </source>
</evidence>
<dbReference type="CDD" id="cd00342">
    <property type="entry name" value="gram_neg_porins"/>
    <property type="match status" value="1"/>
</dbReference>
<dbReference type="AlphaFoldDB" id="B2JWJ8"/>
<evidence type="ECO:0000259" key="12">
    <source>
        <dbReference type="Pfam" id="PF13609"/>
    </source>
</evidence>
<dbReference type="PANTHER" id="PTHR34501:SF9">
    <property type="entry name" value="MAJOR OUTER MEMBRANE PROTEIN P.IA"/>
    <property type="match status" value="1"/>
</dbReference>
<evidence type="ECO:0000256" key="3">
    <source>
        <dbReference type="ARBA" id="ARBA00022448"/>
    </source>
</evidence>
<gene>
    <name evidence="13" type="ordered locus">Bphy_6291</name>
</gene>
<keyword evidence="8" id="KW-0626">Porin</keyword>
<dbReference type="Pfam" id="PF13609">
    <property type="entry name" value="Porin_4"/>
    <property type="match status" value="1"/>
</dbReference>
<evidence type="ECO:0000256" key="11">
    <source>
        <dbReference type="SAM" id="SignalP"/>
    </source>
</evidence>
<evidence type="ECO:0000256" key="9">
    <source>
        <dbReference type="ARBA" id="ARBA00023136"/>
    </source>
</evidence>
<dbReference type="GO" id="GO:0034220">
    <property type="term" value="P:monoatomic ion transmembrane transport"/>
    <property type="evidence" value="ECO:0007669"/>
    <property type="project" value="InterPro"/>
</dbReference>
<dbReference type="InterPro" id="IPR002299">
    <property type="entry name" value="Porin_Neis"/>
</dbReference>
<keyword evidence="7" id="KW-0406">Ion transport</keyword>
<evidence type="ECO:0000256" key="5">
    <source>
        <dbReference type="ARBA" id="ARBA00022692"/>
    </source>
</evidence>
<dbReference type="EMBL" id="CP001045">
    <property type="protein sequence ID" value="ACC75325.1"/>
    <property type="molecule type" value="Genomic_DNA"/>
</dbReference>
<organism evidence="13 14">
    <name type="scientific">Paraburkholderia phymatum (strain DSM 17167 / CIP 108236 / LMG 21445 / STM815)</name>
    <name type="common">Burkholderia phymatum</name>
    <dbReference type="NCBI Taxonomy" id="391038"/>
    <lineage>
        <taxon>Bacteria</taxon>
        <taxon>Pseudomonadati</taxon>
        <taxon>Pseudomonadota</taxon>
        <taxon>Betaproteobacteria</taxon>
        <taxon>Burkholderiales</taxon>
        <taxon>Burkholderiaceae</taxon>
        <taxon>Paraburkholderia</taxon>
    </lineage>
</organism>
<proteinExistence type="predicted"/>
<keyword evidence="10" id="KW-0998">Cell outer membrane</keyword>
<feature type="chain" id="PRO_5002777614" evidence="11">
    <location>
        <begin position="21"/>
        <end position="392"/>
    </location>
</feature>
<evidence type="ECO:0000313" key="13">
    <source>
        <dbReference type="EMBL" id="ACC75325.1"/>
    </source>
</evidence>
<dbReference type="RefSeq" id="WP_012405484.1">
    <property type="nucleotide sequence ID" value="NC_010625.1"/>
</dbReference>
<dbReference type="InterPro" id="IPR050298">
    <property type="entry name" value="Gram-neg_bact_OMP"/>
</dbReference>
<protein>
    <submittedName>
        <fullName evidence="13">Porin Gram-negative type</fullName>
    </submittedName>
</protein>
<dbReference type="Proteomes" id="UP000001192">
    <property type="component" value="Plasmid pBPHY01"/>
</dbReference>
<keyword evidence="6 11" id="KW-0732">Signal</keyword>
<dbReference type="PRINTS" id="PR00182">
    <property type="entry name" value="ECOLNEIPORIN"/>
</dbReference>
<keyword evidence="4" id="KW-1134">Transmembrane beta strand</keyword>
<evidence type="ECO:0000313" key="14">
    <source>
        <dbReference type="Proteomes" id="UP000001192"/>
    </source>
</evidence>
<name>B2JWJ8_PARP8</name>
<geneLocation type="plasmid" evidence="13 14">
    <name>pBPHY01</name>
</geneLocation>
<feature type="signal peptide" evidence="11">
    <location>
        <begin position="1"/>
        <end position="20"/>
    </location>
</feature>
<evidence type="ECO:0000256" key="4">
    <source>
        <dbReference type="ARBA" id="ARBA00022452"/>
    </source>
</evidence>
<dbReference type="HOGENOM" id="CLU_038238_0_0_4"/>